<evidence type="ECO:0000313" key="2">
    <source>
        <dbReference type="EMBL" id="QJA55459.1"/>
    </source>
</evidence>
<evidence type="ECO:0000313" key="3">
    <source>
        <dbReference type="EMBL" id="QJA78758.1"/>
    </source>
</evidence>
<dbReference type="EMBL" id="MT141160">
    <property type="protein sequence ID" value="QJA55459.1"/>
    <property type="molecule type" value="Genomic_DNA"/>
</dbReference>
<evidence type="ECO:0000256" key="1">
    <source>
        <dbReference type="SAM" id="Phobius"/>
    </source>
</evidence>
<keyword evidence="1" id="KW-0812">Transmembrane</keyword>
<protein>
    <submittedName>
        <fullName evidence="2">Uncharacterized protein</fullName>
    </submittedName>
</protein>
<dbReference type="AlphaFoldDB" id="A0A6M3IDE1"/>
<sequence>MSEERLARIEHRLDEVRDLISEEVSELYARIEAEVKPRRRWYEVYRRVILWTWIWALVIATGILAARELLPPYFVTGLFDLAGNTLKTEMAK</sequence>
<proteinExistence type="predicted"/>
<reference evidence="2" key="1">
    <citation type="submission" date="2020-03" db="EMBL/GenBank/DDBJ databases">
        <title>The deep terrestrial virosphere.</title>
        <authorList>
            <person name="Holmfeldt K."/>
            <person name="Nilsson E."/>
            <person name="Simone D."/>
            <person name="Lopez-Fernandez M."/>
            <person name="Wu X."/>
            <person name="de Brujin I."/>
            <person name="Lundin D."/>
            <person name="Andersson A."/>
            <person name="Bertilsson S."/>
            <person name="Dopson M."/>
        </authorList>
    </citation>
    <scope>NUCLEOTIDE SEQUENCE</scope>
    <source>
        <strain evidence="3">MM415A01013</strain>
        <strain evidence="2">MM415B02046</strain>
    </source>
</reference>
<keyword evidence="1" id="KW-0472">Membrane</keyword>
<accession>A0A6M3IDE1</accession>
<organism evidence="2">
    <name type="scientific">viral metagenome</name>
    <dbReference type="NCBI Taxonomy" id="1070528"/>
    <lineage>
        <taxon>unclassified sequences</taxon>
        <taxon>metagenomes</taxon>
        <taxon>organismal metagenomes</taxon>
    </lineage>
</organism>
<name>A0A6M3IDE1_9ZZZZ</name>
<dbReference type="EMBL" id="MT142352">
    <property type="protein sequence ID" value="QJA78758.1"/>
    <property type="molecule type" value="Genomic_DNA"/>
</dbReference>
<feature type="transmembrane region" description="Helical" evidence="1">
    <location>
        <begin position="48"/>
        <end position="66"/>
    </location>
</feature>
<gene>
    <name evidence="3" type="ORF">MM415A01013_0006</name>
    <name evidence="2" type="ORF">MM415B02046_0009</name>
</gene>
<keyword evidence="1" id="KW-1133">Transmembrane helix</keyword>